<dbReference type="Gene3D" id="3.10.50.40">
    <property type="match status" value="1"/>
</dbReference>
<name>A0A1F5E9B5_9BACT</name>
<feature type="transmembrane region" description="Helical" evidence="3">
    <location>
        <begin position="46"/>
        <end position="67"/>
    </location>
</feature>
<dbReference type="EMBL" id="MEZY01000028">
    <property type="protein sequence ID" value="OGD63955.1"/>
    <property type="molecule type" value="Genomic_DNA"/>
</dbReference>
<proteinExistence type="predicted"/>
<feature type="domain" description="PpiC" evidence="4">
    <location>
        <begin position="204"/>
        <end position="306"/>
    </location>
</feature>
<gene>
    <name evidence="5" type="ORF">A2215_01280</name>
</gene>
<dbReference type="SUPFAM" id="SSF109998">
    <property type="entry name" value="Triger factor/SurA peptide-binding domain-like"/>
    <property type="match status" value="1"/>
</dbReference>
<dbReference type="InterPro" id="IPR050280">
    <property type="entry name" value="OMP_Chaperone_SurA"/>
</dbReference>
<evidence type="ECO:0000313" key="5">
    <source>
        <dbReference type="EMBL" id="OGD63955.1"/>
    </source>
</evidence>
<evidence type="ECO:0000256" key="2">
    <source>
        <dbReference type="PROSITE-ProRule" id="PRU00278"/>
    </source>
</evidence>
<dbReference type="AlphaFoldDB" id="A0A1F5E9B5"/>
<keyword evidence="2" id="KW-0413">Isomerase</keyword>
<evidence type="ECO:0000256" key="1">
    <source>
        <dbReference type="ARBA" id="ARBA00022729"/>
    </source>
</evidence>
<dbReference type="Proteomes" id="UP000178583">
    <property type="component" value="Unassembled WGS sequence"/>
</dbReference>
<sequence length="334" mass="37220">MDKLMVVLGKIILVVTSTVKIIVGKVSAAILAIARLAVRNKMKLRWIAVAIILIFATAEIVFGISIYTAGANDPVTKYVAKIVPFPAVVSTSGIVTIAEFNHTKDYITHFYSETDQADYEESALNEQIVDQLIEARVIKNEANKRKIVVSKEEVDLAMNQIAETNGGEGEISKALEELYGLSVGEFRKLVSNQLLRDKINKELISRVSVRHILVRVVEDATDAQVEETKQKITGYRNEIINGLDFSEAAKKYSEDVGSNEDGGKLEAFSRSEMVAEFEDVAFSAKTGEISEPFKTSFGWHFMEVLEKRGEIDMSFEDFLAQLRARAVTVQLYRP</sequence>
<accession>A0A1F5E9B5</accession>
<dbReference type="PROSITE" id="PS50198">
    <property type="entry name" value="PPIC_PPIASE_2"/>
    <property type="match status" value="1"/>
</dbReference>
<dbReference type="Pfam" id="PF13624">
    <property type="entry name" value="SurA_N_3"/>
    <property type="match status" value="1"/>
</dbReference>
<dbReference type="InterPro" id="IPR027304">
    <property type="entry name" value="Trigger_fact/SurA_dom_sf"/>
</dbReference>
<keyword evidence="3" id="KW-0812">Transmembrane</keyword>
<dbReference type="STRING" id="1797472.A2215_01280"/>
<keyword evidence="3" id="KW-1133">Transmembrane helix</keyword>
<dbReference type="InterPro" id="IPR000297">
    <property type="entry name" value="PPIase_PpiC"/>
</dbReference>
<keyword evidence="3" id="KW-0472">Membrane</keyword>
<dbReference type="Gene3D" id="1.10.4030.10">
    <property type="entry name" value="Porin chaperone SurA, peptide-binding domain"/>
    <property type="match status" value="1"/>
</dbReference>
<dbReference type="GO" id="GO:0003755">
    <property type="term" value="F:peptidyl-prolyl cis-trans isomerase activity"/>
    <property type="evidence" value="ECO:0007669"/>
    <property type="project" value="UniProtKB-KW"/>
</dbReference>
<dbReference type="PANTHER" id="PTHR47637">
    <property type="entry name" value="CHAPERONE SURA"/>
    <property type="match status" value="1"/>
</dbReference>
<keyword evidence="1" id="KW-0732">Signal</keyword>
<organism evidence="5 6">
    <name type="scientific">Candidatus Berkelbacteria bacterium RIFOXYA2_FULL_43_10</name>
    <dbReference type="NCBI Taxonomy" id="1797472"/>
    <lineage>
        <taxon>Bacteria</taxon>
        <taxon>Candidatus Berkelbacteria</taxon>
    </lineage>
</organism>
<evidence type="ECO:0000259" key="4">
    <source>
        <dbReference type="PROSITE" id="PS50198"/>
    </source>
</evidence>
<reference evidence="5 6" key="1">
    <citation type="journal article" date="2016" name="Nat. Commun.">
        <title>Thousands of microbial genomes shed light on interconnected biogeochemical processes in an aquifer system.</title>
        <authorList>
            <person name="Anantharaman K."/>
            <person name="Brown C.T."/>
            <person name="Hug L.A."/>
            <person name="Sharon I."/>
            <person name="Castelle C.J."/>
            <person name="Probst A.J."/>
            <person name="Thomas B.C."/>
            <person name="Singh A."/>
            <person name="Wilkins M.J."/>
            <person name="Karaoz U."/>
            <person name="Brodie E.L."/>
            <person name="Williams K.H."/>
            <person name="Hubbard S.S."/>
            <person name="Banfield J.F."/>
        </authorList>
    </citation>
    <scope>NUCLEOTIDE SEQUENCE [LARGE SCALE GENOMIC DNA]</scope>
</reference>
<dbReference type="InterPro" id="IPR046357">
    <property type="entry name" value="PPIase_dom_sf"/>
</dbReference>
<evidence type="ECO:0000256" key="3">
    <source>
        <dbReference type="SAM" id="Phobius"/>
    </source>
</evidence>
<keyword evidence="2" id="KW-0697">Rotamase</keyword>
<dbReference type="PANTHER" id="PTHR47637:SF1">
    <property type="entry name" value="CHAPERONE SURA"/>
    <property type="match status" value="1"/>
</dbReference>
<evidence type="ECO:0000313" key="6">
    <source>
        <dbReference type="Proteomes" id="UP000178583"/>
    </source>
</evidence>
<comment type="caution">
    <text evidence="5">The sequence shown here is derived from an EMBL/GenBank/DDBJ whole genome shotgun (WGS) entry which is preliminary data.</text>
</comment>
<protein>
    <recommendedName>
        <fullName evidence="4">PpiC domain-containing protein</fullName>
    </recommendedName>
</protein>
<dbReference type="Pfam" id="PF13616">
    <property type="entry name" value="Rotamase_3"/>
    <property type="match status" value="1"/>
</dbReference>
<feature type="transmembrane region" description="Helical" evidence="3">
    <location>
        <begin position="12"/>
        <end position="34"/>
    </location>
</feature>
<dbReference type="SUPFAM" id="SSF54534">
    <property type="entry name" value="FKBP-like"/>
    <property type="match status" value="1"/>
</dbReference>